<evidence type="ECO:0000313" key="6">
    <source>
        <dbReference type="EMBL" id="MBO1518529.1"/>
    </source>
</evidence>
<protein>
    <submittedName>
        <fullName evidence="6">Isoprenylcysteine carboxylmethyltransferase family protein</fullName>
    </submittedName>
</protein>
<sequence length="160" mass="18351">MNINQWVRWCPPPVMVAFIMGGMWLSQTYLLLNNQPIKHFLNGALLPLVLGLVAFAIAIMVVAAWQFRQANTTLLPFAPEQTQQLVTKGIFRYSRNPIYVGDACIVLAWGLWLGHWAHLIGLVLFVIYMNKVQIALEERALMGKFGATYHHYCQRVRPWL</sequence>
<evidence type="ECO:0000256" key="4">
    <source>
        <dbReference type="ARBA" id="ARBA00023136"/>
    </source>
</evidence>
<proteinExistence type="predicted"/>
<keyword evidence="2 5" id="KW-0812">Transmembrane</keyword>
<evidence type="ECO:0000256" key="3">
    <source>
        <dbReference type="ARBA" id="ARBA00022989"/>
    </source>
</evidence>
<dbReference type="PANTHER" id="PTHR12714:SF24">
    <property type="entry name" value="SLR1182 PROTEIN"/>
    <property type="match status" value="1"/>
</dbReference>
<evidence type="ECO:0000256" key="2">
    <source>
        <dbReference type="ARBA" id="ARBA00022692"/>
    </source>
</evidence>
<dbReference type="PANTHER" id="PTHR12714">
    <property type="entry name" value="PROTEIN-S ISOPRENYLCYSTEINE O-METHYLTRANSFERASE"/>
    <property type="match status" value="1"/>
</dbReference>
<accession>A0ABS3ND57</accession>
<evidence type="ECO:0000256" key="1">
    <source>
        <dbReference type="ARBA" id="ARBA00004127"/>
    </source>
</evidence>
<name>A0ABS3ND57_9GAMM</name>
<dbReference type="EMBL" id="JAGDFX010000002">
    <property type="protein sequence ID" value="MBO1518529.1"/>
    <property type="molecule type" value="Genomic_DNA"/>
</dbReference>
<reference evidence="6 7" key="1">
    <citation type="submission" date="2021-03" db="EMBL/GenBank/DDBJ databases">
        <title>Oceanisphaera sp. nov., isolated from the intestine.</title>
        <authorList>
            <person name="Zhao L.-H."/>
            <person name="Shi L.-F."/>
        </authorList>
    </citation>
    <scope>NUCLEOTIDE SEQUENCE [LARGE SCALE GENOMIC DNA]</scope>
    <source>
        <strain evidence="6 7">DM8</strain>
    </source>
</reference>
<organism evidence="6 7">
    <name type="scientific">Oceanisphaera pacifica</name>
    <dbReference type="NCBI Taxonomy" id="2818389"/>
    <lineage>
        <taxon>Bacteria</taxon>
        <taxon>Pseudomonadati</taxon>
        <taxon>Pseudomonadota</taxon>
        <taxon>Gammaproteobacteria</taxon>
        <taxon>Aeromonadales</taxon>
        <taxon>Aeromonadaceae</taxon>
        <taxon>Oceanisphaera</taxon>
    </lineage>
</organism>
<evidence type="ECO:0000313" key="7">
    <source>
        <dbReference type="Proteomes" id="UP000664882"/>
    </source>
</evidence>
<keyword evidence="7" id="KW-1185">Reference proteome</keyword>
<comment type="subcellular location">
    <subcellularLocation>
        <location evidence="1">Endomembrane system</location>
        <topology evidence="1">Multi-pass membrane protein</topology>
    </subcellularLocation>
</comment>
<feature type="transmembrane region" description="Helical" evidence="5">
    <location>
        <begin position="106"/>
        <end position="129"/>
    </location>
</feature>
<keyword evidence="4 5" id="KW-0472">Membrane</keyword>
<dbReference type="InterPro" id="IPR007318">
    <property type="entry name" value="Phopholipid_MeTrfase"/>
</dbReference>
<gene>
    <name evidence="6" type="ORF">J3U76_02565</name>
</gene>
<dbReference type="Gene3D" id="1.20.120.1630">
    <property type="match status" value="1"/>
</dbReference>
<dbReference type="RefSeq" id="WP_208004103.1">
    <property type="nucleotide sequence ID" value="NZ_JAGDFX010000002.1"/>
</dbReference>
<dbReference type="Proteomes" id="UP000664882">
    <property type="component" value="Unassembled WGS sequence"/>
</dbReference>
<keyword evidence="3 5" id="KW-1133">Transmembrane helix</keyword>
<evidence type="ECO:0000256" key="5">
    <source>
        <dbReference type="SAM" id="Phobius"/>
    </source>
</evidence>
<comment type="caution">
    <text evidence="6">The sequence shown here is derived from an EMBL/GenBank/DDBJ whole genome shotgun (WGS) entry which is preliminary data.</text>
</comment>
<feature type="transmembrane region" description="Helical" evidence="5">
    <location>
        <begin position="44"/>
        <end position="67"/>
    </location>
</feature>
<feature type="transmembrane region" description="Helical" evidence="5">
    <location>
        <begin position="12"/>
        <end position="32"/>
    </location>
</feature>
<dbReference type="Pfam" id="PF04191">
    <property type="entry name" value="PEMT"/>
    <property type="match status" value="1"/>
</dbReference>